<organism evidence="2">
    <name type="scientific">Oryza barthii</name>
    <dbReference type="NCBI Taxonomy" id="65489"/>
    <lineage>
        <taxon>Eukaryota</taxon>
        <taxon>Viridiplantae</taxon>
        <taxon>Streptophyta</taxon>
        <taxon>Embryophyta</taxon>
        <taxon>Tracheophyta</taxon>
        <taxon>Spermatophyta</taxon>
        <taxon>Magnoliopsida</taxon>
        <taxon>Liliopsida</taxon>
        <taxon>Poales</taxon>
        <taxon>Poaceae</taxon>
        <taxon>BOP clade</taxon>
        <taxon>Oryzoideae</taxon>
        <taxon>Oryzeae</taxon>
        <taxon>Oryzinae</taxon>
        <taxon>Oryza</taxon>
    </lineage>
</organism>
<protein>
    <submittedName>
        <fullName evidence="2">Uncharacterized protein</fullName>
    </submittedName>
</protein>
<name>A0A0D3EXW3_9ORYZ</name>
<feature type="compositionally biased region" description="Polar residues" evidence="1">
    <location>
        <begin position="30"/>
        <end position="41"/>
    </location>
</feature>
<dbReference type="Proteomes" id="UP000026960">
    <property type="component" value="Chromosome 1"/>
</dbReference>
<sequence length="118" mass="12801">PNSSPLRVESQKQTRKEPKEPDEKKKHKAFSSSRPPQATQHRLSLSLSSPTCCSSRLPRARPLTNSRTPAAGARRRRPLAAGETTPSYPSSRASSPSSRGGARGAFDDATIPGDEHRE</sequence>
<feature type="region of interest" description="Disordered" evidence="1">
    <location>
        <begin position="1"/>
        <end position="118"/>
    </location>
</feature>
<dbReference type="HOGENOM" id="CLU_2079064_0_0_1"/>
<reference evidence="2" key="2">
    <citation type="submission" date="2015-03" db="UniProtKB">
        <authorList>
            <consortium name="EnsemblPlants"/>
        </authorList>
    </citation>
    <scope>IDENTIFICATION</scope>
</reference>
<evidence type="ECO:0000313" key="2">
    <source>
        <dbReference type="EnsemblPlants" id="OBART01G41840.1"/>
    </source>
</evidence>
<feature type="compositionally biased region" description="Low complexity" evidence="1">
    <location>
        <begin position="79"/>
        <end position="100"/>
    </location>
</feature>
<dbReference type="EnsemblPlants" id="OBART01G41840.1">
    <property type="protein sequence ID" value="OBART01G41840.1"/>
    <property type="gene ID" value="OBART01G41840"/>
</dbReference>
<proteinExistence type="predicted"/>
<feature type="compositionally biased region" description="Basic and acidic residues" evidence="1">
    <location>
        <begin position="9"/>
        <end position="24"/>
    </location>
</feature>
<keyword evidence="3" id="KW-1185">Reference proteome</keyword>
<dbReference type="PaxDb" id="65489-OBART01G41840.1"/>
<feature type="compositionally biased region" description="Low complexity" evidence="1">
    <location>
        <begin position="42"/>
        <end position="57"/>
    </location>
</feature>
<reference evidence="2" key="1">
    <citation type="journal article" date="2009" name="Rice">
        <title>De Novo Next Generation Sequencing of Plant Genomes.</title>
        <authorList>
            <person name="Rounsley S."/>
            <person name="Marri P.R."/>
            <person name="Yu Y."/>
            <person name="He R."/>
            <person name="Sisneros N."/>
            <person name="Goicoechea J.L."/>
            <person name="Lee S.J."/>
            <person name="Angelova A."/>
            <person name="Kudrna D."/>
            <person name="Luo M."/>
            <person name="Affourtit J."/>
            <person name="Desany B."/>
            <person name="Knight J."/>
            <person name="Niazi F."/>
            <person name="Egholm M."/>
            <person name="Wing R.A."/>
        </authorList>
    </citation>
    <scope>NUCLEOTIDE SEQUENCE [LARGE SCALE GENOMIC DNA]</scope>
    <source>
        <strain evidence="2">cv. IRGC 105608</strain>
    </source>
</reference>
<accession>A0A0D3EXW3</accession>
<dbReference type="AlphaFoldDB" id="A0A0D3EXW3"/>
<evidence type="ECO:0000256" key="1">
    <source>
        <dbReference type="SAM" id="MobiDB-lite"/>
    </source>
</evidence>
<dbReference type="Gramene" id="OBART01G41840.1">
    <property type="protein sequence ID" value="OBART01G41840.1"/>
    <property type="gene ID" value="OBART01G41840"/>
</dbReference>
<evidence type="ECO:0000313" key="3">
    <source>
        <dbReference type="Proteomes" id="UP000026960"/>
    </source>
</evidence>